<dbReference type="GO" id="GO:0016301">
    <property type="term" value="F:kinase activity"/>
    <property type="evidence" value="ECO:0007669"/>
    <property type="project" value="UniProtKB-KW"/>
</dbReference>
<sequence>MAAEPPAGVQRHPRLTLVSGPSRGGKSRWAEHLAGASGLAVIYLATGPSLPDDAAWQERLRRHRLRRPPAWGCREVGGALAAAVAQLQPGQLGLVDSLGTWVAAHLDLEPPDWGFRCDELLGALGSCRAPLVVVCEETGWGVVPATAAGCRFRDRLGTIQQTLMARSEAAWLVLQGRAIDLLALSQPVPPGF</sequence>
<evidence type="ECO:0000256" key="17">
    <source>
        <dbReference type="ARBA" id="ARBA00030571"/>
    </source>
</evidence>
<evidence type="ECO:0000256" key="18">
    <source>
        <dbReference type="SAM" id="MobiDB-lite"/>
    </source>
</evidence>
<gene>
    <name evidence="19" type="ORF">C7B81_03875</name>
</gene>
<evidence type="ECO:0000313" key="19">
    <source>
        <dbReference type="EMBL" id="PSB38953.1"/>
    </source>
</evidence>
<evidence type="ECO:0000256" key="6">
    <source>
        <dbReference type="ARBA" id="ARBA00005159"/>
    </source>
</evidence>
<dbReference type="PANTHER" id="PTHR34848:SF1">
    <property type="entry name" value="BIFUNCTIONAL ADENOSYLCOBALAMIN BIOSYNTHESIS PROTEIN COBU"/>
    <property type="match status" value="1"/>
</dbReference>
<dbReference type="EMBL" id="PVWP01000002">
    <property type="protein sequence ID" value="PSB38953.1"/>
    <property type="molecule type" value="Genomic_DNA"/>
</dbReference>
<dbReference type="InterPro" id="IPR003203">
    <property type="entry name" value="CobU/CobP"/>
</dbReference>
<evidence type="ECO:0000256" key="14">
    <source>
        <dbReference type="ARBA" id="ARBA00022840"/>
    </source>
</evidence>
<evidence type="ECO:0000256" key="5">
    <source>
        <dbReference type="ARBA" id="ARBA00004692"/>
    </source>
</evidence>
<comment type="pathway">
    <text evidence="6">Cofactor biosynthesis; adenosylcobalamin biosynthesis; adenosylcobalamin from cob(II)yrinate a,c-diamide: step 5/7.</text>
</comment>
<evidence type="ECO:0000313" key="20">
    <source>
        <dbReference type="Proteomes" id="UP000238218"/>
    </source>
</evidence>
<accession>A0ABX5FDN8</accession>
<reference evidence="19 20" key="1">
    <citation type="submission" date="2018-03" db="EMBL/GenBank/DDBJ databases">
        <title>The ancient ancestry and fast evolution of plastids.</title>
        <authorList>
            <person name="Moore K.R."/>
            <person name="Magnabosco C."/>
            <person name="Momper L."/>
            <person name="Gold D.A."/>
            <person name="Bosak T."/>
            <person name="Fournier G.P."/>
        </authorList>
    </citation>
    <scope>NUCLEOTIDE SEQUENCE [LARGE SCALE GENOMIC DNA]</scope>
    <source>
        <strain evidence="19 20">CCALA 015</strain>
    </source>
</reference>
<keyword evidence="15" id="KW-0342">GTP-binding</keyword>
<keyword evidence="14" id="KW-0067">ATP-binding</keyword>
<evidence type="ECO:0000256" key="1">
    <source>
        <dbReference type="ARBA" id="ARBA00000312"/>
    </source>
</evidence>
<dbReference type="PIRSF" id="PIRSF006135">
    <property type="entry name" value="CobU"/>
    <property type="match status" value="1"/>
</dbReference>
<evidence type="ECO:0000256" key="11">
    <source>
        <dbReference type="ARBA" id="ARBA00022679"/>
    </source>
</evidence>
<evidence type="ECO:0000256" key="4">
    <source>
        <dbReference type="ARBA" id="ARBA00003889"/>
    </source>
</evidence>
<evidence type="ECO:0000256" key="12">
    <source>
        <dbReference type="ARBA" id="ARBA00022741"/>
    </source>
</evidence>
<evidence type="ECO:0000256" key="16">
    <source>
        <dbReference type="ARBA" id="ARBA00029570"/>
    </source>
</evidence>
<comment type="caution">
    <text evidence="19">The sequence shown here is derived from an EMBL/GenBank/DDBJ whole genome shotgun (WGS) entry which is preliminary data.</text>
</comment>
<evidence type="ECO:0000256" key="10">
    <source>
        <dbReference type="ARBA" id="ARBA00022573"/>
    </source>
</evidence>
<evidence type="ECO:0000256" key="2">
    <source>
        <dbReference type="ARBA" id="ARBA00000711"/>
    </source>
</evidence>
<evidence type="ECO:0000256" key="8">
    <source>
        <dbReference type="ARBA" id="ARBA00012016"/>
    </source>
</evidence>
<evidence type="ECO:0000256" key="9">
    <source>
        <dbReference type="ARBA" id="ARBA00012523"/>
    </source>
</evidence>
<comment type="catalytic activity">
    <reaction evidence="1">
        <text>adenosylcob(III)inamide + ATP = adenosylcob(III)inamide phosphate + ADP + H(+)</text>
        <dbReference type="Rhea" id="RHEA:15769"/>
        <dbReference type="ChEBI" id="CHEBI:2480"/>
        <dbReference type="ChEBI" id="CHEBI:15378"/>
        <dbReference type="ChEBI" id="CHEBI:30616"/>
        <dbReference type="ChEBI" id="CHEBI:58502"/>
        <dbReference type="ChEBI" id="CHEBI:456216"/>
        <dbReference type="EC" id="2.7.1.156"/>
    </reaction>
</comment>
<comment type="pathway">
    <text evidence="5">Cofactor biosynthesis; adenosylcobalamin biosynthesis; adenosylcobalamin from cob(II)yrinate a,c-diamide: step 6/7.</text>
</comment>
<comment type="catalytic activity">
    <reaction evidence="3">
        <text>adenosylcob(III)inamide + GTP = adenosylcob(III)inamide phosphate + GDP + H(+)</text>
        <dbReference type="Rhea" id="RHEA:15765"/>
        <dbReference type="ChEBI" id="CHEBI:2480"/>
        <dbReference type="ChEBI" id="CHEBI:15378"/>
        <dbReference type="ChEBI" id="CHEBI:37565"/>
        <dbReference type="ChEBI" id="CHEBI:58189"/>
        <dbReference type="ChEBI" id="CHEBI:58502"/>
        <dbReference type="EC" id="2.7.1.156"/>
    </reaction>
</comment>
<proteinExistence type="inferred from homology"/>
<dbReference type="Pfam" id="PF02283">
    <property type="entry name" value="CobU"/>
    <property type="match status" value="1"/>
</dbReference>
<organism evidence="19 20">
    <name type="scientific">Aphanothece cf. minutissima CCALA 015</name>
    <dbReference type="NCBI Taxonomy" id="2107695"/>
    <lineage>
        <taxon>Bacteria</taxon>
        <taxon>Bacillati</taxon>
        <taxon>Cyanobacteriota</taxon>
        <taxon>Cyanophyceae</taxon>
        <taxon>Oscillatoriophycideae</taxon>
        <taxon>Chroococcales</taxon>
        <taxon>Aphanothecaceae</taxon>
        <taxon>Aphanothece</taxon>
    </lineage>
</organism>
<dbReference type="EC" id="2.7.7.62" evidence="9"/>
<comment type="similarity">
    <text evidence="7">Belongs to the CobU/CobP family.</text>
</comment>
<keyword evidence="11" id="KW-0808">Transferase</keyword>
<protein>
    <recommendedName>
        <fullName evidence="16">Adenosylcobinamide kinase</fullName>
        <ecNumber evidence="8">2.7.1.156</ecNumber>
        <ecNumber evidence="9">2.7.7.62</ecNumber>
    </recommendedName>
    <alternativeName>
        <fullName evidence="17">Adenosylcobinamide-phosphate guanylyltransferase</fullName>
    </alternativeName>
</protein>
<keyword evidence="10" id="KW-0169">Cobalamin biosynthesis</keyword>
<keyword evidence="20" id="KW-1185">Reference proteome</keyword>
<dbReference type="RefSeq" id="WP_106220212.1">
    <property type="nucleotide sequence ID" value="NZ_PVWP01000002.1"/>
</dbReference>
<evidence type="ECO:0000256" key="3">
    <source>
        <dbReference type="ARBA" id="ARBA00001522"/>
    </source>
</evidence>
<feature type="region of interest" description="Disordered" evidence="18">
    <location>
        <begin position="1"/>
        <end position="24"/>
    </location>
</feature>
<keyword evidence="12" id="KW-0547">Nucleotide-binding</keyword>
<name>A0ABX5FDN8_9CHRO</name>
<comment type="function">
    <text evidence="4">Catalyzes ATP-dependent phosphorylation of adenosylcobinamide and addition of GMP to adenosylcobinamide phosphate.</text>
</comment>
<evidence type="ECO:0000256" key="15">
    <source>
        <dbReference type="ARBA" id="ARBA00023134"/>
    </source>
</evidence>
<dbReference type="PANTHER" id="PTHR34848">
    <property type="match status" value="1"/>
</dbReference>
<dbReference type="Gene3D" id="3.40.50.300">
    <property type="entry name" value="P-loop containing nucleotide triphosphate hydrolases"/>
    <property type="match status" value="1"/>
</dbReference>
<comment type="catalytic activity">
    <reaction evidence="2">
        <text>adenosylcob(III)inamide phosphate + GTP + H(+) = adenosylcob(III)inamide-GDP + diphosphate</text>
        <dbReference type="Rhea" id="RHEA:22712"/>
        <dbReference type="ChEBI" id="CHEBI:15378"/>
        <dbReference type="ChEBI" id="CHEBI:33019"/>
        <dbReference type="ChEBI" id="CHEBI:37565"/>
        <dbReference type="ChEBI" id="CHEBI:58502"/>
        <dbReference type="ChEBI" id="CHEBI:60487"/>
        <dbReference type="EC" id="2.7.7.62"/>
    </reaction>
</comment>
<dbReference type="EC" id="2.7.1.156" evidence="8"/>
<dbReference type="InterPro" id="IPR027417">
    <property type="entry name" value="P-loop_NTPase"/>
</dbReference>
<dbReference type="SUPFAM" id="SSF52540">
    <property type="entry name" value="P-loop containing nucleoside triphosphate hydrolases"/>
    <property type="match status" value="1"/>
</dbReference>
<keyword evidence="13 19" id="KW-0418">Kinase</keyword>
<evidence type="ECO:0000256" key="13">
    <source>
        <dbReference type="ARBA" id="ARBA00022777"/>
    </source>
</evidence>
<dbReference type="Proteomes" id="UP000238218">
    <property type="component" value="Unassembled WGS sequence"/>
</dbReference>
<evidence type="ECO:0000256" key="7">
    <source>
        <dbReference type="ARBA" id="ARBA00007490"/>
    </source>
</evidence>